<keyword evidence="3" id="KW-1185">Reference proteome</keyword>
<comment type="caution">
    <text evidence="2">The sequence shown here is derived from an EMBL/GenBank/DDBJ whole genome shotgun (WGS) entry which is preliminary data.</text>
</comment>
<dbReference type="PANTHER" id="PTHR18966">
    <property type="entry name" value="IONOTROPIC GLUTAMATE RECEPTOR"/>
    <property type="match status" value="1"/>
</dbReference>
<evidence type="ECO:0000313" key="3">
    <source>
        <dbReference type="Proteomes" id="UP001642540"/>
    </source>
</evidence>
<feature type="transmembrane region" description="Helical" evidence="1">
    <location>
        <begin position="648"/>
        <end position="671"/>
    </location>
</feature>
<keyword evidence="1" id="KW-0812">Transmembrane</keyword>
<keyword evidence="1" id="KW-1133">Transmembrane helix</keyword>
<dbReference type="Proteomes" id="UP001642540">
    <property type="component" value="Unassembled WGS sequence"/>
</dbReference>
<accession>A0ABP1PKS0</accession>
<evidence type="ECO:0000256" key="1">
    <source>
        <dbReference type="SAM" id="Phobius"/>
    </source>
</evidence>
<dbReference type="Gene3D" id="1.10.287.70">
    <property type="match status" value="1"/>
</dbReference>
<gene>
    <name evidence="2" type="ORF">ODALV1_LOCUS490</name>
</gene>
<feature type="transmembrane region" description="Helical" evidence="1">
    <location>
        <begin position="327"/>
        <end position="346"/>
    </location>
</feature>
<evidence type="ECO:0000313" key="2">
    <source>
        <dbReference type="EMBL" id="CAL8068845.1"/>
    </source>
</evidence>
<keyword evidence="1" id="KW-0472">Membrane</keyword>
<dbReference type="InterPro" id="IPR015683">
    <property type="entry name" value="Ionotropic_Glu_rcpt"/>
</dbReference>
<name>A0ABP1PKS0_9HEXA</name>
<protein>
    <submittedName>
        <fullName evidence="2">Uncharacterized protein</fullName>
    </submittedName>
</protein>
<feature type="transmembrane region" description="Helical" evidence="1">
    <location>
        <begin position="380"/>
        <end position="404"/>
    </location>
</feature>
<organism evidence="2 3">
    <name type="scientific">Orchesella dallaii</name>
    <dbReference type="NCBI Taxonomy" id="48710"/>
    <lineage>
        <taxon>Eukaryota</taxon>
        <taxon>Metazoa</taxon>
        <taxon>Ecdysozoa</taxon>
        <taxon>Arthropoda</taxon>
        <taxon>Hexapoda</taxon>
        <taxon>Collembola</taxon>
        <taxon>Entomobryomorpha</taxon>
        <taxon>Entomobryoidea</taxon>
        <taxon>Orchesellidae</taxon>
        <taxon>Orchesellinae</taxon>
        <taxon>Orchesella</taxon>
    </lineage>
</organism>
<dbReference type="EMBL" id="CAXLJM020000002">
    <property type="protein sequence ID" value="CAL8068845.1"/>
    <property type="molecule type" value="Genomic_DNA"/>
</dbReference>
<sequence length="677" mass="78726">METPSMVETIKYATWSQTENLLFNHFGSTSIQFVWENGTELTNTVFCRCIILQCIIINYNAFGLEEDFLNRSKVADEEIIRTKVYCGIFYNNSKLITIQRFSTKDLLLVSDSKFPTSHWENRILQTLILGPDAQHFNTYPITPFTIPTAILFTLNSIKISVAESRVELSFGSTLLIFGNLRKNSVRISCFACKYLIRMPIYNPDSNRGSTRVGKISFIKIPKYALISLKTLIHFWGYLNMQYQLKGEVCDAAREYFKRVNITDNGNFLYFTSARHLSRIAFTNRKFDYLTQVLPYGQNQVEFFVQIMFFQQKYFDTQLLAFLTPFTIKIWVCTLVAIATVSVWLICNEGIRVDEAIFWQISLLLDQGVYEIRHTRISGKLVIVLWLFSAILLTEFYNSSLYSFMAAEKEQNNFPKSMEETVNNKEYDIILPDSFYDELYFVFAGDNAQVPKKLAKLYLRILEKAFLLQPREVNDEFLSITIQNAVQGINTKGSYFPKSRFKPNITLAEFANNYFPDNIERKFSQFAVVCSQDCTEGWTAPLLQQNRLLRVIPKQSAFFNYFQFWSRDRSFYTTIHFPKFLKIFVESGLYDSSIKRFSMLRHLMSLKLNSYRQNLRISDGRLYSYVVFGDKNSRLMEVQEDDPAKISSFIGVFLLSGSIICVSLLVLIIEFCKPAFYP</sequence>
<reference evidence="2 3" key="1">
    <citation type="submission" date="2024-08" db="EMBL/GenBank/DDBJ databases">
        <authorList>
            <person name="Cucini C."/>
            <person name="Frati F."/>
        </authorList>
    </citation>
    <scope>NUCLEOTIDE SEQUENCE [LARGE SCALE GENOMIC DNA]</scope>
</reference>
<proteinExistence type="predicted"/>